<evidence type="ECO:0000313" key="3">
    <source>
        <dbReference type="Proteomes" id="UP001558632"/>
    </source>
</evidence>
<evidence type="ECO:0000256" key="1">
    <source>
        <dbReference type="SAM" id="MobiDB-lite"/>
    </source>
</evidence>
<gene>
    <name evidence="2" type="ORF">TSPI_07279</name>
</gene>
<name>A0ABR3KJK4_TRISP</name>
<dbReference type="InterPro" id="IPR050951">
    <property type="entry name" value="Retrovirus_Pol_polyprotein"/>
</dbReference>
<proteinExistence type="predicted"/>
<dbReference type="InterPro" id="IPR036397">
    <property type="entry name" value="RNaseH_sf"/>
</dbReference>
<protein>
    <recommendedName>
        <fullName evidence="4">Integrase zinc-binding domain-containing protein</fullName>
    </recommendedName>
</protein>
<evidence type="ECO:0008006" key="4">
    <source>
        <dbReference type="Google" id="ProtNLM"/>
    </source>
</evidence>
<dbReference type="Proteomes" id="UP001558632">
    <property type="component" value="Unassembled WGS sequence"/>
</dbReference>
<reference evidence="2 3" key="1">
    <citation type="submission" date="2024-07" db="EMBL/GenBank/DDBJ databases">
        <title>Enhanced genomic and transcriptomic resources for Trichinella pseudospiralis and T. spiralis underpin the discovery of pronounced molecular differences between stages and species.</title>
        <authorList>
            <person name="Pasi K.K."/>
            <person name="La Rosa G."/>
            <person name="Gomez-Morales M.A."/>
            <person name="Tosini F."/>
            <person name="Sumanam S."/>
            <person name="Young N.D."/>
            <person name="Chang B.C."/>
            <person name="Robin G.B."/>
        </authorList>
    </citation>
    <scope>NUCLEOTIDE SEQUENCE [LARGE SCALE GENOMIC DNA]</scope>
    <source>
        <strain evidence="2">ISS534</strain>
    </source>
</reference>
<evidence type="ECO:0000313" key="2">
    <source>
        <dbReference type="EMBL" id="KAL1240256.1"/>
    </source>
</evidence>
<sequence>MAMSYIWWPRLDEDVELLAKTCTTCEVNQADPERYLVHPWVIPEKPWQRLHMDFCGPMFNRIWLVFIDAMTKWPGIVCFKNYPTEGMLNTQKIDGPVSSSNERRSRAFNEAMKKCSQLRQFHQEVQRFFLTYRTAQHLRTYASPSELLMSRKIQTQWDLLKPDTVKKEKTTGEKVDHQKNESYRLHDKTRRAFGRGTWTNSDDAMRKRKFPQSN</sequence>
<comment type="caution">
    <text evidence="2">The sequence shown here is derived from an EMBL/GenBank/DDBJ whole genome shotgun (WGS) entry which is preliminary data.</text>
</comment>
<accession>A0ABR3KJK4</accession>
<organism evidence="2 3">
    <name type="scientific">Trichinella spiralis</name>
    <name type="common">Trichina worm</name>
    <dbReference type="NCBI Taxonomy" id="6334"/>
    <lineage>
        <taxon>Eukaryota</taxon>
        <taxon>Metazoa</taxon>
        <taxon>Ecdysozoa</taxon>
        <taxon>Nematoda</taxon>
        <taxon>Enoplea</taxon>
        <taxon>Dorylaimia</taxon>
        <taxon>Trichinellida</taxon>
        <taxon>Trichinellidae</taxon>
        <taxon>Trichinella</taxon>
    </lineage>
</organism>
<dbReference type="EMBL" id="JBEUSY010000258">
    <property type="protein sequence ID" value="KAL1240256.1"/>
    <property type="molecule type" value="Genomic_DNA"/>
</dbReference>
<dbReference type="Gene3D" id="3.30.420.10">
    <property type="entry name" value="Ribonuclease H-like superfamily/Ribonuclease H"/>
    <property type="match status" value="1"/>
</dbReference>
<dbReference type="PANTHER" id="PTHR37984:SF5">
    <property type="entry name" value="PROTEIN NYNRIN-LIKE"/>
    <property type="match status" value="1"/>
</dbReference>
<feature type="region of interest" description="Disordered" evidence="1">
    <location>
        <begin position="190"/>
        <end position="214"/>
    </location>
</feature>
<dbReference type="PANTHER" id="PTHR37984">
    <property type="entry name" value="PROTEIN CBG26694"/>
    <property type="match status" value="1"/>
</dbReference>
<keyword evidence="3" id="KW-1185">Reference proteome</keyword>